<proteinExistence type="predicted"/>
<organism evidence="1 2">
    <name type="scientific">Avena sativa</name>
    <name type="common">Oat</name>
    <dbReference type="NCBI Taxonomy" id="4498"/>
    <lineage>
        <taxon>Eukaryota</taxon>
        <taxon>Viridiplantae</taxon>
        <taxon>Streptophyta</taxon>
        <taxon>Embryophyta</taxon>
        <taxon>Tracheophyta</taxon>
        <taxon>Spermatophyta</taxon>
        <taxon>Magnoliopsida</taxon>
        <taxon>Liliopsida</taxon>
        <taxon>Poales</taxon>
        <taxon>Poaceae</taxon>
        <taxon>BOP clade</taxon>
        <taxon>Pooideae</taxon>
        <taxon>Poodae</taxon>
        <taxon>Poeae</taxon>
        <taxon>Poeae Chloroplast Group 1 (Aveneae type)</taxon>
        <taxon>Aveninae</taxon>
        <taxon>Avena</taxon>
    </lineage>
</organism>
<dbReference type="Proteomes" id="UP001732700">
    <property type="component" value="Chromosome 5C"/>
</dbReference>
<accession>A0ACD5Y319</accession>
<evidence type="ECO:0000313" key="2">
    <source>
        <dbReference type="Proteomes" id="UP001732700"/>
    </source>
</evidence>
<keyword evidence="2" id="KW-1185">Reference proteome</keyword>
<dbReference type="EnsemblPlants" id="AVESA.00010b.r2.5CG0892810.1">
    <property type="protein sequence ID" value="AVESA.00010b.r2.5CG0892810.1.CDS"/>
    <property type="gene ID" value="AVESA.00010b.r2.5CG0892810"/>
</dbReference>
<reference evidence="1" key="2">
    <citation type="submission" date="2025-09" db="UniProtKB">
        <authorList>
            <consortium name="EnsemblPlants"/>
        </authorList>
    </citation>
    <scope>IDENTIFICATION</scope>
</reference>
<protein>
    <submittedName>
        <fullName evidence="1">Uncharacterized protein</fullName>
    </submittedName>
</protein>
<evidence type="ECO:0000313" key="1">
    <source>
        <dbReference type="EnsemblPlants" id="AVESA.00010b.r2.5CG0892810.1.CDS"/>
    </source>
</evidence>
<sequence length="191" mass="20740">MEPEPLSWAATYTTQLKKKRKAYHDGALLLHPDSRRLVLLDDAGVTIDAKFLRACESVSVGESIEFPCHLVDVGVALPGPTGHSRRSSEPATSRTAYRGGARARQSAPKISAPRAFVNPPKSGGGNKAEAGDSDSAKSDGSTFQEWYAMHTSQMTQKAKKYHDGFVRLRPMGSLSKQIILLDEDCVILGTR</sequence>
<name>A0ACD5Y319_AVESA</name>
<reference evidence="1" key="1">
    <citation type="submission" date="2021-05" db="EMBL/GenBank/DDBJ databases">
        <authorList>
            <person name="Scholz U."/>
            <person name="Mascher M."/>
            <person name="Fiebig A."/>
        </authorList>
    </citation>
    <scope>NUCLEOTIDE SEQUENCE [LARGE SCALE GENOMIC DNA]</scope>
</reference>